<dbReference type="Pfam" id="PF00668">
    <property type="entry name" value="Condensation"/>
    <property type="match status" value="3"/>
</dbReference>
<keyword evidence="12" id="KW-1185">Reference proteome</keyword>
<keyword evidence="5" id="KW-0677">Repeat</keyword>
<dbReference type="Gene3D" id="3.40.50.12780">
    <property type="entry name" value="N-terminal domain of ligase-like"/>
    <property type="match status" value="1"/>
</dbReference>
<dbReference type="InterPro" id="IPR025110">
    <property type="entry name" value="AMP-bd_C"/>
</dbReference>
<feature type="domain" description="Carrier" evidence="8">
    <location>
        <begin position="962"/>
        <end position="1037"/>
    </location>
</feature>
<feature type="domain" description="Carrier" evidence="8">
    <location>
        <begin position="2041"/>
        <end position="2115"/>
    </location>
</feature>
<dbReference type="Pfam" id="PF00550">
    <property type="entry name" value="PP-binding"/>
    <property type="match status" value="2"/>
</dbReference>
<dbReference type="Proteomes" id="UP001210609">
    <property type="component" value="Chromosome"/>
</dbReference>
<dbReference type="Proteomes" id="UP000429552">
    <property type="component" value="Unassembled WGS sequence"/>
</dbReference>
<dbReference type="CDD" id="cd17643">
    <property type="entry name" value="A_NRPS_Cytc1-like"/>
    <property type="match status" value="1"/>
</dbReference>
<dbReference type="GO" id="GO:0043041">
    <property type="term" value="P:amino acid activation for nonribosomal peptide biosynthetic process"/>
    <property type="evidence" value="ECO:0007669"/>
    <property type="project" value="TreeGrafter"/>
</dbReference>
<dbReference type="PROSITE" id="PS00012">
    <property type="entry name" value="PHOSPHOPANTETHEINE"/>
    <property type="match status" value="2"/>
</dbReference>
<dbReference type="Pfam" id="PF13193">
    <property type="entry name" value="AMP-binding_C"/>
    <property type="match status" value="2"/>
</dbReference>
<dbReference type="SMART" id="SM00823">
    <property type="entry name" value="PKS_PP"/>
    <property type="match status" value="2"/>
</dbReference>
<dbReference type="CDD" id="cd17652">
    <property type="entry name" value="A_NRPS_CmdD_like"/>
    <property type="match status" value="1"/>
</dbReference>
<dbReference type="EMBL" id="CP114202">
    <property type="protein sequence ID" value="WAU01779.1"/>
    <property type="molecule type" value="Genomic_DNA"/>
</dbReference>
<dbReference type="SUPFAM" id="SSF47336">
    <property type="entry name" value="ACP-like"/>
    <property type="match status" value="2"/>
</dbReference>
<dbReference type="NCBIfam" id="TIGR01720">
    <property type="entry name" value="NRPS-para261"/>
    <property type="match status" value="1"/>
</dbReference>
<evidence type="ECO:0000256" key="2">
    <source>
        <dbReference type="ARBA" id="ARBA00006432"/>
    </source>
</evidence>
<evidence type="ECO:0000313" key="12">
    <source>
        <dbReference type="Proteomes" id="UP001210609"/>
    </source>
</evidence>
<dbReference type="NCBIfam" id="NF003417">
    <property type="entry name" value="PRK04813.1"/>
    <property type="match status" value="2"/>
</dbReference>
<dbReference type="Gene3D" id="1.10.1200.10">
    <property type="entry name" value="ACP-like"/>
    <property type="match status" value="2"/>
</dbReference>
<dbReference type="InterPro" id="IPR010071">
    <property type="entry name" value="AA_adenyl_dom"/>
</dbReference>
<evidence type="ECO:0000256" key="6">
    <source>
        <dbReference type="ARBA" id="ARBA00023194"/>
    </source>
</evidence>
<sequence>MSFAQRRLWFAFQLEGPSPTYNCPLYVRLAGELNRDALVAAVADVTGRHEVLRTRFAEEAGEPCQVVLSPEEGRPEVRLVELSGEAALTEALAEQARYCFDLTTEVPLRVTLYRVSEREHVLLLLMHHIAADGWSMAPLARDLSEAYAARCADAGPEWEPLPVQYADYALWQQDVLGSEDDPESLLSEQLGYWQQQLAGAPELLELPLDHPRPAAASHHGATVRYTVDAELHRRLVELARDCDATVFMVVQAGLAVLLSRLGAGSDILVGTAVAGRTDEALDDLVGFFVNTLVLRTDLSGDPTFRELLARVRDTDLAAYAHQDVPFERVVEAVNPGRSLSHTPLFQVLLTLQSNADSTFSIPGVEASFGDVATGVAKVDLTFYLEERYTPQQAPAGMVGEIQYAVDLFREESAQVLAQRLVRVLEAVTAAPDRAVSQAPVLDAAEHRQLIVERNATGRAVPPATMPELFETWAAHDPQAPAVVFEDRVLSYAEVAERANRLARLLVQRGVGPERVVALAVPRSPEMVVAALAVHKAGGAYLPVDPEYPAERIAYMLDDARPTCLITLTGVALPETGCPRLLLDDPTVVATLNEQPATALAPRAGLQHPAYVIYTSGSTGRPKGVEVTHAGVASLAATHAEAFAVGPRSRVLQFASLSFDAAAWELIMALTTGAALVVAPAPRLAPGEPLARLLAEQRVTHATLPPAALGVMAPDSLPAGMTLVVAGEACAPELVGRWSAGRRMVNAYGPTEATVCATMSEPLSGAQVPPIGGPILNARVYVLDASLRPVPAGVAGELYVTGPGLARGYLGRPGLTSERFVADPYGAPGSRMYRTGDLARWRDDGQLEFLGRTDHQVKIRGFRIELGEIEAALSATGLVAEALVTVHDAAGTGPRLVAYVTGAGGAEAPDPAALRELVAESLPDYMVPSAVVVLEQWPLTPNGKVDRDRLPAPDYASESEGRAPRNATEETLTDLFADVLGLPAVTIDDSFFHLGGHSLLATRLISRIRTTLHAEIPLRALFEHPTVAELAPRLTTAHTARTPLTATTPRPAHLPLSPAQRRLWFAYQLEGPSPTYNIPHALRLTGPLDHPALAEALADLTTRHETLRTRITEHEGEPHQTVLPADQARPGLPLLDTTEDQLPRLLAEQATHPFDLTHENPLRATLYRLGEHEHVLLLLMHHIAGDGWSIAPLLKDLATAYTARHRGTAPTWQPLTVQYADYTLWQQELLGTEDDPESLISGQLDYWREQLAGAPELLELPLDHPRPAVASHRGSTVELTVDAEVHQGLVALAQATDSTLFMVLHTAVAALLSRLGAGIDIPVGTAVAGRTDDALDDLVGLFINTLVLRTDVSGDPTFRELLARVRDTDLAAYAHQDVPFERVVEAAQVSRVLSHIPLAQVMLHLQNNADAPVGLHDGVRMTTEPTTLEAAKSDLSFGLRERFTEAGAPAGLTGSLEYAEDLFAREGARALAERLVRMLAAAAAAPDRAVSEADLLAPGERHRLLVEWNGDAVEAAPASLPQLFEAQVARTPDALAVVYEGVSLTYGELNARANRLARLLVAHGAGPERFVALALPRTADLVVALLAVVKSGAAYVPVDPSYPADRTSYMLADAGPELLVSTAEAAAGLPESRPRTLLLDDPGVVGALAEYDTGDLSDEDRDGPLSPSNAAYVIYTSGSTGRPKGVVVPHRNVARLFAATEEWFGFGPDDVWTLFHSYAFDFSVWELWGPLLYGGRLVVVPYAVSRSPEDFLRLLAAERVTVLNQTPSAFYQLMQADAEHPDLGRQLALRRVVFGGEALDLGRMAEWYRRHGDTAPVLVNMYGITETTVHVSHLPLDERAVAGQTRSLIGRGIPDLRVYVLGDRLELLPPNVPGEMYVAGAGLARGYLHQSALSAERFVADPFGPPGARMYRTGDVARWTADGQLEYLGRADDQVKVRGFRIELGEIEAAFESHAAVAQARVVVREDGPGEKRLVAYVVAEAGAGGLPAAGVLRAHVSGSLPDYMVPAAVVALDALPLTANGKLDHKALPAPEYTGSTGGRAPRTAREETLCRVFAEVLSVPRVGIDDSFFELGGDSISSIRLVSQARAAGLDVTVRQVFQCRTAAALAAVATEITGDSAPRPADDGVGDFPLTPIMHWLYEQDGPTDGFNQSVTVRVPAGLGERRLTDAVQSWLDHHAVLRLRMARTGDGAPRPVTGAPGSVPADSVVHRVEIAGLPDGERDLALAEHGEKARLRLSPHDGSVVQLVWYDAGDTAPGLLQILIHHLAVDGVSWRILLPDLQTAWEAAADGRTPAFAEVRTSFRQWARRLAESAQEPRWEDGLAQWTSVLSNPSAAGPLPGVRPLDPRTDTAETVRHLTLDLPSERLEPLLTTVPAAFHANVNDVLLTGFALAVLEWRRRRGDRSATGVLVDLEGHGREDILEGADLSATVGWFTSLYPALLAPAPLDWAELRAGGPGVGAALKAVKEQLRALPGNGVSYGMLRHLNPRTAPLLAELPTPQLGFNYLGRFTAAGGTDGGLWTMANGLPSPAPRDAGAAVPHALEVNALTEDLPGGPRLNATWSWPAGLLPEPDVRELAELWFEALDALVVHTAGAETGGHTPSDLSLGLSQDEIDALEAELGML</sequence>
<dbReference type="SUPFAM" id="SSF56801">
    <property type="entry name" value="Acetyl-CoA synthetase-like"/>
    <property type="match status" value="2"/>
</dbReference>
<evidence type="ECO:0000256" key="4">
    <source>
        <dbReference type="ARBA" id="ARBA00022553"/>
    </source>
</evidence>
<dbReference type="PANTHER" id="PTHR45527:SF1">
    <property type="entry name" value="FATTY ACID SYNTHASE"/>
    <property type="match status" value="1"/>
</dbReference>
<dbReference type="GO" id="GO:0003824">
    <property type="term" value="F:catalytic activity"/>
    <property type="evidence" value="ECO:0007669"/>
    <property type="project" value="UniProtKB-KW"/>
</dbReference>
<dbReference type="PROSITE" id="PS00455">
    <property type="entry name" value="AMP_BINDING"/>
    <property type="match status" value="2"/>
</dbReference>
<keyword evidence="6" id="KW-0045">Antibiotic biosynthesis</keyword>
<protein>
    <submittedName>
        <fullName evidence="10">Non-ribosomal peptide synthetase</fullName>
    </submittedName>
</protein>
<dbReference type="FunFam" id="3.40.50.980:FF:000002">
    <property type="entry name" value="Enterobactin synthetase component F"/>
    <property type="match status" value="1"/>
</dbReference>
<evidence type="ECO:0000313" key="11">
    <source>
        <dbReference type="Proteomes" id="UP000429552"/>
    </source>
</evidence>
<dbReference type="InterPro" id="IPR020806">
    <property type="entry name" value="PKS_PP-bd"/>
</dbReference>
<dbReference type="EMBL" id="BLIP01000001">
    <property type="protein sequence ID" value="GFE23046.1"/>
    <property type="molecule type" value="Genomic_DNA"/>
</dbReference>
<dbReference type="PANTHER" id="PTHR45527">
    <property type="entry name" value="NONRIBOSOMAL PEPTIDE SYNTHETASE"/>
    <property type="match status" value="1"/>
</dbReference>
<dbReference type="Pfam" id="PF00501">
    <property type="entry name" value="AMP-binding"/>
    <property type="match status" value="2"/>
</dbReference>
<dbReference type="GO" id="GO:0005829">
    <property type="term" value="C:cytosol"/>
    <property type="evidence" value="ECO:0007669"/>
    <property type="project" value="TreeGrafter"/>
</dbReference>
<dbReference type="InterPro" id="IPR000873">
    <property type="entry name" value="AMP-dep_synth/lig_dom"/>
</dbReference>
<dbReference type="InterPro" id="IPR009081">
    <property type="entry name" value="PP-bd_ACP"/>
</dbReference>
<dbReference type="InterPro" id="IPR020845">
    <property type="entry name" value="AMP-binding_CS"/>
</dbReference>
<dbReference type="InterPro" id="IPR045851">
    <property type="entry name" value="AMP-bd_C_sf"/>
</dbReference>
<evidence type="ECO:0000256" key="1">
    <source>
        <dbReference type="ARBA" id="ARBA00001957"/>
    </source>
</evidence>
<dbReference type="InterPro" id="IPR042099">
    <property type="entry name" value="ANL_N_sf"/>
</dbReference>
<dbReference type="InterPro" id="IPR023213">
    <property type="entry name" value="CAT-like_dom_sf"/>
</dbReference>
<reference evidence="9 11" key="1">
    <citation type="submission" date="2019-12" db="EMBL/GenBank/DDBJ databases">
        <title>Whole genome shotgun sequence of Streptomyces libani subsp. libani NBRC 13452.</title>
        <authorList>
            <person name="Ichikawa N."/>
            <person name="Kimura A."/>
            <person name="Kitahashi Y."/>
            <person name="Komaki H."/>
            <person name="Tamura T."/>
        </authorList>
    </citation>
    <scope>NUCLEOTIDE SEQUENCE [LARGE SCALE GENOMIC DNA]</scope>
    <source>
        <strain evidence="9 11">NBRC 13452</strain>
    </source>
</reference>
<dbReference type="GO" id="GO:0017000">
    <property type="term" value="P:antibiotic biosynthetic process"/>
    <property type="evidence" value="ECO:0007669"/>
    <property type="project" value="UniProtKB-KW"/>
</dbReference>
<evidence type="ECO:0000256" key="3">
    <source>
        <dbReference type="ARBA" id="ARBA00022450"/>
    </source>
</evidence>
<dbReference type="Gene3D" id="2.30.38.10">
    <property type="entry name" value="Luciferase, Domain 3"/>
    <property type="match status" value="1"/>
</dbReference>
<accession>A0A640TLC6</accession>
<dbReference type="FunFam" id="2.30.38.10:FF:000001">
    <property type="entry name" value="Non-ribosomal peptide synthetase PvdI"/>
    <property type="match status" value="2"/>
</dbReference>
<comment type="cofactor">
    <cofactor evidence="1">
        <name>pantetheine 4'-phosphate</name>
        <dbReference type="ChEBI" id="CHEBI:47942"/>
    </cofactor>
</comment>
<reference evidence="10 12" key="2">
    <citation type="submission" date="2022-12" db="EMBL/GenBank/DDBJ databases">
        <authorList>
            <person name="Ruckert C."/>
            <person name="Busche T."/>
            <person name="Kalinowski J."/>
            <person name="Wittmann C."/>
        </authorList>
    </citation>
    <scope>NUCLEOTIDE SEQUENCE [LARGE SCALE GENOMIC DNA]</scope>
    <source>
        <strain evidence="10 12">DSM 40555</strain>
    </source>
</reference>
<dbReference type="InterPro" id="IPR006162">
    <property type="entry name" value="Ppantetheine_attach_site"/>
</dbReference>
<dbReference type="SUPFAM" id="SSF52777">
    <property type="entry name" value="CoA-dependent acyltransferases"/>
    <property type="match status" value="6"/>
</dbReference>
<dbReference type="GO" id="GO:0008610">
    <property type="term" value="P:lipid biosynthetic process"/>
    <property type="evidence" value="ECO:0007669"/>
    <property type="project" value="UniProtKB-ARBA"/>
</dbReference>
<keyword evidence="3" id="KW-0596">Phosphopantetheine</keyword>
<name>A0A640TLC6_STRNI</name>
<dbReference type="InterPro" id="IPR010060">
    <property type="entry name" value="NRPS_synth"/>
</dbReference>
<evidence type="ECO:0000313" key="9">
    <source>
        <dbReference type="EMBL" id="GFE23046.1"/>
    </source>
</evidence>
<dbReference type="FunFam" id="3.40.50.12780:FF:000012">
    <property type="entry name" value="Non-ribosomal peptide synthetase"/>
    <property type="match status" value="2"/>
</dbReference>
<dbReference type="Gene3D" id="3.30.559.30">
    <property type="entry name" value="Nonribosomal peptide synthetase, condensation domain"/>
    <property type="match status" value="3"/>
</dbReference>
<keyword evidence="4" id="KW-0597">Phosphoprotein</keyword>
<evidence type="ECO:0000256" key="7">
    <source>
        <dbReference type="SAM" id="MobiDB-lite"/>
    </source>
</evidence>
<evidence type="ECO:0000256" key="5">
    <source>
        <dbReference type="ARBA" id="ARBA00022737"/>
    </source>
</evidence>
<dbReference type="Gene3D" id="3.40.50.980">
    <property type="match status" value="2"/>
</dbReference>
<proteinExistence type="inferred from homology"/>
<dbReference type="FunFam" id="3.40.50.980:FF:000001">
    <property type="entry name" value="Non-ribosomal peptide synthetase"/>
    <property type="match status" value="2"/>
</dbReference>
<dbReference type="RefSeq" id="WP_159489161.1">
    <property type="nucleotide sequence ID" value="NZ_BLIP01000001.1"/>
</dbReference>
<dbReference type="PROSITE" id="PS50075">
    <property type="entry name" value="CARRIER"/>
    <property type="match status" value="2"/>
</dbReference>
<feature type="region of interest" description="Disordered" evidence="7">
    <location>
        <begin position="942"/>
        <end position="967"/>
    </location>
</feature>
<dbReference type="FunFam" id="3.30.559.10:FF:000012">
    <property type="entry name" value="Non-ribosomal peptide synthetase"/>
    <property type="match status" value="1"/>
</dbReference>
<dbReference type="Gene3D" id="3.30.559.10">
    <property type="entry name" value="Chloramphenicol acetyltransferase-like domain"/>
    <property type="match status" value="3"/>
</dbReference>
<dbReference type="InterPro" id="IPR036736">
    <property type="entry name" value="ACP-like_sf"/>
</dbReference>
<dbReference type="CDD" id="cd19540">
    <property type="entry name" value="LCL_NRPS-like"/>
    <property type="match status" value="2"/>
</dbReference>
<dbReference type="GO" id="GO:0031177">
    <property type="term" value="F:phosphopantetheine binding"/>
    <property type="evidence" value="ECO:0007669"/>
    <property type="project" value="InterPro"/>
</dbReference>
<evidence type="ECO:0000259" key="8">
    <source>
        <dbReference type="PROSITE" id="PS50075"/>
    </source>
</evidence>
<dbReference type="Gene3D" id="3.30.300.30">
    <property type="match status" value="2"/>
</dbReference>
<comment type="similarity">
    <text evidence="2">Belongs to the ATP-dependent AMP-binding enzyme family.</text>
</comment>
<dbReference type="GO" id="GO:0044550">
    <property type="term" value="P:secondary metabolite biosynthetic process"/>
    <property type="evidence" value="ECO:0007669"/>
    <property type="project" value="UniProtKB-ARBA"/>
</dbReference>
<organism evidence="9 11">
    <name type="scientific">Streptomyces nigrescens</name>
    <dbReference type="NCBI Taxonomy" id="1920"/>
    <lineage>
        <taxon>Bacteria</taxon>
        <taxon>Bacillati</taxon>
        <taxon>Actinomycetota</taxon>
        <taxon>Actinomycetes</taxon>
        <taxon>Kitasatosporales</taxon>
        <taxon>Streptomycetaceae</taxon>
        <taxon>Streptomyces</taxon>
    </lineage>
</organism>
<evidence type="ECO:0000313" key="10">
    <source>
        <dbReference type="EMBL" id="WAU01779.1"/>
    </source>
</evidence>
<dbReference type="FunFam" id="1.10.1200.10:FF:000005">
    <property type="entry name" value="Nonribosomal peptide synthetase 1"/>
    <property type="match status" value="2"/>
</dbReference>
<dbReference type="FunFam" id="3.30.300.30:FF:000010">
    <property type="entry name" value="Enterobactin synthetase component F"/>
    <property type="match status" value="2"/>
</dbReference>
<gene>
    <name evidence="9" type="ORF">Sliba_34990</name>
    <name evidence="10" type="ORF">STRLI_003487</name>
</gene>
<dbReference type="NCBIfam" id="TIGR01733">
    <property type="entry name" value="AA-adenyl-dom"/>
    <property type="match status" value="2"/>
</dbReference>
<dbReference type="InterPro" id="IPR001242">
    <property type="entry name" value="Condensation_dom"/>
</dbReference>